<comment type="cofactor">
    <cofactor evidence="8">
        <name>a divalent metal cation</name>
        <dbReference type="ChEBI" id="CHEBI:60240"/>
    </cofactor>
    <text evidence="8">Binds 2 divalent metal cations per subunit.</text>
</comment>
<keyword evidence="6" id="KW-0482">Metalloprotease</keyword>
<keyword evidence="2" id="KW-0645">Protease</keyword>
<name>A0A562RDS4_9BACT</name>
<sequence>MIQPQRLSDMFLQLVRIDSPSREEQEIAAFLKTTLEDLGAEVSFDNAGEAAGGTVGNLIAWFPGTLDLEPVLLSAHMDTVEPGRGVKPVFENGVFRSSGDTILGSDDKSGIAIILEVLHSLKERMIPHGPIEVVFSICEEIGLTGAKLMDKSRLKSRFGYVLDAWDINKIVLRAPAANRFRFVVHGKEAHAGAEPENGINAIVLAAKALAACPDGRIDHETTCNIGKIEGGTATNIVPSSVVVLGEARSHDPAKLEKLTRQITGAFQNAVAEAGGGEAPLLPRVEVHVEEDFPHTCIPEDAPVVLLAKQAAENLGRTMKTGSVGGGSDANIFFRHGIDACVIGTGMREVHTLREHVFLSDMVDCASLLEEVVRIHSLGAGEEK</sequence>
<feature type="domain" description="Peptidase M20 dimerisation" evidence="9">
    <location>
        <begin position="179"/>
        <end position="269"/>
    </location>
</feature>
<protein>
    <submittedName>
        <fullName evidence="10">Tripeptide aminopeptidase</fullName>
    </submittedName>
</protein>
<evidence type="ECO:0000256" key="2">
    <source>
        <dbReference type="ARBA" id="ARBA00022670"/>
    </source>
</evidence>
<dbReference type="PANTHER" id="PTHR42994:SF2">
    <property type="entry name" value="PEPTIDASE"/>
    <property type="match status" value="1"/>
</dbReference>
<keyword evidence="3 8" id="KW-0479">Metal-binding</keyword>
<dbReference type="Pfam" id="PF07687">
    <property type="entry name" value="M20_dimer"/>
    <property type="match status" value="1"/>
</dbReference>
<evidence type="ECO:0000256" key="7">
    <source>
        <dbReference type="PIRNR" id="PIRNR001123"/>
    </source>
</evidence>
<keyword evidence="10" id="KW-0031">Aminopeptidase</keyword>
<dbReference type="GO" id="GO:0008237">
    <property type="term" value="F:metallopeptidase activity"/>
    <property type="evidence" value="ECO:0007669"/>
    <property type="project" value="UniProtKB-KW"/>
</dbReference>
<evidence type="ECO:0000256" key="5">
    <source>
        <dbReference type="ARBA" id="ARBA00022833"/>
    </source>
</evidence>
<dbReference type="PIRSF" id="PIRSF001123">
    <property type="entry name" value="PepA_GA"/>
    <property type="match status" value="1"/>
</dbReference>
<proteinExistence type="inferred from homology"/>
<dbReference type="GO" id="GO:0004177">
    <property type="term" value="F:aminopeptidase activity"/>
    <property type="evidence" value="ECO:0007669"/>
    <property type="project" value="UniProtKB-UniRule"/>
</dbReference>
<dbReference type="PANTHER" id="PTHR42994">
    <property type="entry name" value="PEPTIDASE T"/>
    <property type="match status" value="1"/>
</dbReference>
<keyword evidence="11" id="KW-1185">Reference proteome</keyword>
<dbReference type="Pfam" id="PF01546">
    <property type="entry name" value="Peptidase_M20"/>
    <property type="match status" value="1"/>
</dbReference>
<dbReference type="RefSeq" id="WP_144686045.1">
    <property type="nucleotide sequence ID" value="NZ_VLLC01000026.1"/>
</dbReference>
<accession>A0A562RDS4</accession>
<dbReference type="SUPFAM" id="SSF55031">
    <property type="entry name" value="Bacterial exopeptidase dimerisation domain"/>
    <property type="match status" value="1"/>
</dbReference>
<evidence type="ECO:0000256" key="3">
    <source>
        <dbReference type="ARBA" id="ARBA00022723"/>
    </source>
</evidence>
<dbReference type="InterPro" id="IPR002933">
    <property type="entry name" value="Peptidase_M20"/>
</dbReference>
<dbReference type="SUPFAM" id="SSF53187">
    <property type="entry name" value="Zn-dependent exopeptidases"/>
    <property type="match status" value="1"/>
</dbReference>
<dbReference type="Gene3D" id="3.30.70.360">
    <property type="match status" value="1"/>
</dbReference>
<evidence type="ECO:0000313" key="10">
    <source>
        <dbReference type="EMBL" id="TWI67237.1"/>
    </source>
</evidence>
<evidence type="ECO:0000256" key="1">
    <source>
        <dbReference type="ARBA" id="ARBA00001947"/>
    </source>
</evidence>
<dbReference type="EMBL" id="VLLC01000026">
    <property type="protein sequence ID" value="TWI67237.1"/>
    <property type="molecule type" value="Genomic_DNA"/>
</dbReference>
<evidence type="ECO:0000313" key="11">
    <source>
        <dbReference type="Proteomes" id="UP000318307"/>
    </source>
</evidence>
<gene>
    <name evidence="10" type="ORF">LZ24_02771</name>
</gene>
<evidence type="ECO:0000259" key="9">
    <source>
        <dbReference type="Pfam" id="PF07687"/>
    </source>
</evidence>
<dbReference type="AlphaFoldDB" id="A0A562RDS4"/>
<dbReference type="InterPro" id="IPR008007">
    <property type="entry name" value="Peptidase_M42"/>
</dbReference>
<dbReference type="OrthoDB" id="9809784at2"/>
<feature type="binding site" evidence="8">
    <location>
        <position position="76"/>
    </location>
    <ligand>
        <name>Zn(2+)</name>
        <dbReference type="ChEBI" id="CHEBI:29105"/>
        <label>1</label>
    </ligand>
</feature>
<dbReference type="PROSITE" id="PS00758">
    <property type="entry name" value="ARGE_DAPE_CPG2_1"/>
    <property type="match status" value="1"/>
</dbReference>
<dbReference type="GO" id="GO:0006508">
    <property type="term" value="P:proteolysis"/>
    <property type="evidence" value="ECO:0007669"/>
    <property type="project" value="UniProtKB-KW"/>
</dbReference>
<comment type="cofactor">
    <cofactor evidence="1">
        <name>Zn(2+)</name>
        <dbReference type="ChEBI" id="CHEBI:29105"/>
    </cofactor>
</comment>
<dbReference type="Proteomes" id="UP000318307">
    <property type="component" value="Unassembled WGS sequence"/>
</dbReference>
<comment type="similarity">
    <text evidence="7">Belongs to the peptidase M42 family.</text>
</comment>
<dbReference type="InterPro" id="IPR001261">
    <property type="entry name" value="ArgE/DapE_CS"/>
</dbReference>
<evidence type="ECO:0000256" key="8">
    <source>
        <dbReference type="PIRSR" id="PIRSR001123-2"/>
    </source>
</evidence>
<dbReference type="InterPro" id="IPR036264">
    <property type="entry name" value="Bact_exopeptidase_dim_dom"/>
</dbReference>
<organism evidence="10 11">
    <name type="scientific">Desulfobotulus alkaliphilus</name>
    <dbReference type="NCBI Taxonomy" id="622671"/>
    <lineage>
        <taxon>Bacteria</taxon>
        <taxon>Pseudomonadati</taxon>
        <taxon>Thermodesulfobacteriota</taxon>
        <taxon>Desulfobacteria</taxon>
        <taxon>Desulfobacterales</taxon>
        <taxon>Desulfobacteraceae</taxon>
        <taxon>Desulfobotulus</taxon>
    </lineage>
</organism>
<dbReference type="InterPro" id="IPR011650">
    <property type="entry name" value="Peptidase_M20_dimer"/>
</dbReference>
<comment type="caution">
    <text evidence="10">The sequence shown here is derived from an EMBL/GenBank/DDBJ whole genome shotgun (WGS) entry which is preliminary data.</text>
</comment>
<dbReference type="GO" id="GO:0046872">
    <property type="term" value="F:metal ion binding"/>
    <property type="evidence" value="ECO:0007669"/>
    <property type="project" value="UniProtKB-UniRule"/>
</dbReference>
<evidence type="ECO:0000256" key="4">
    <source>
        <dbReference type="ARBA" id="ARBA00022801"/>
    </source>
</evidence>
<dbReference type="Gene3D" id="3.40.630.10">
    <property type="entry name" value="Zn peptidases"/>
    <property type="match status" value="1"/>
</dbReference>
<keyword evidence="5" id="KW-0862">Zinc</keyword>
<dbReference type="InterPro" id="IPR010162">
    <property type="entry name" value="PepT-like"/>
</dbReference>
<reference evidence="10 11" key="1">
    <citation type="submission" date="2019-07" db="EMBL/GenBank/DDBJ databases">
        <title>Genome sequencing of 100 strains of the haloalkaliphilic chemolithoautotrophic sulfur-oxidizing bacterium Thioalkalivibrio.</title>
        <authorList>
            <person name="Muyzer G."/>
        </authorList>
    </citation>
    <scope>NUCLEOTIDE SEQUENCE [LARGE SCALE GENOMIC DNA]</scope>
    <source>
        <strain evidence="10 11">ASO4-4</strain>
    </source>
</reference>
<evidence type="ECO:0000256" key="6">
    <source>
        <dbReference type="ARBA" id="ARBA00023049"/>
    </source>
</evidence>
<keyword evidence="4" id="KW-0378">Hydrolase</keyword>
<dbReference type="NCBIfam" id="TIGR01883">
    <property type="entry name" value="PepT-like"/>
    <property type="match status" value="1"/>
</dbReference>